<dbReference type="InterPro" id="IPR006143">
    <property type="entry name" value="RND_pump_MFP"/>
</dbReference>
<organism evidence="6 7">
    <name type="scientific">Aquabacterium soli</name>
    <dbReference type="NCBI Taxonomy" id="2493092"/>
    <lineage>
        <taxon>Bacteria</taxon>
        <taxon>Pseudomonadati</taxon>
        <taxon>Pseudomonadota</taxon>
        <taxon>Betaproteobacteria</taxon>
        <taxon>Burkholderiales</taxon>
        <taxon>Aquabacterium</taxon>
    </lineage>
</organism>
<protein>
    <submittedName>
        <fullName evidence="6">Efflux RND transporter periplasmic adaptor subunit</fullName>
    </submittedName>
</protein>
<accession>A0A426V8H2</accession>
<dbReference type="InterPro" id="IPR058792">
    <property type="entry name" value="Beta-barrel_RND_2"/>
</dbReference>
<comment type="similarity">
    <text evidence="1">Belongs to the membrane fusion protein (MFP) (TC 8.A.1) family.</text>
</comment>
<dbReference type="EMBL" id="RSED01000014">
    <property type="protein sequence ID" value="RRS03131.1"/>
    <property type="molecule type" value="Genomic_DNA"/>
</dbReference>
<evidence type="ECO:0000313" key="6">
    <source>
        <dbReference type="EMBL" id="RRS03131.1"/>
    </source>
</evidence>
<evidence type="ECO:0000259" key="4">
    <source>
        <dbReference type="Pfam" id="PF25954"/>
    </source>
</evidence>
<dbReference type="GO" id="GO:1990281">
    <property type="term" value="C:efflux pump complex"/>
    <property type="evidence" value="ECO:0007669"/>
    <property type="project" value="TreeGrafter"/>
</dbReference>
<dbReference type="GO" id="GO:0015562">
    <property type="term" value="F:efflux transmembrane transporter activity"/>
    <property type="evidence" value="ECO:0007669"/>
    <property type="project" value="TreeGrafter"/>
</dbReference>
<name>A0A426V8H2_9BURK</name>
<evidence type="ECO:0000313" key="7">
    <source>
        <dbReference type="Proteomes" id="UP000269265"/>
    </source>
</evidence>
<dbReference type="Gene3D" id="1.10.287.470">
    <property type="entry name" value="Helix hairpin bin"/>
    <property type="match status" value="1"/>
</dbReference>
<evidence type="ECO:0000256" key="1">
    <source>
        <dbReference type="ARBA" id="ARBA00009477"/>
    </source>
</evidence>
<gene>
    <name evidence="6" type="ORF">EIP75_16705</name>
</gene>
<proteinExistence type="inferred from homology"/>
<reference evidence="6 7" key="1">
    <citation type="submission" date="2018-12" db="EMBL/GenBank/DDBJ databases">
        <title>The whole draft genome of Aquabacterium sp. SJQ9.</title>
        <authorList>
            <person name="Sun L."/>
            <person name="Gao X."/>
            <person name="Chen W."/>
            <person name="Huang K."/>
        </authorList>
    </citation>
    <scope>NUCLEOTIDE SEQUENCE [LARGE SCALE GENOMIC DNA]</scope>
    <source>
        <strain evidence="6 7">SJQ9</strain>
    </source>
</reference>
<dbReference type="Pfam" id="PF25954">
    <property type="entry name" value="Beta-barrel_RND_2"/>
    <property type="match status" value="1"/>
</dbReference>
<comment type="caution">
    <text evidence="6">The sequence shown here is derived from an EMBL/GenBank/DDBJ whole genome shotgun (WGS) entry which is preliminary data.</text>
</comment>
<keyword evidence="2" id="KW-0175">Coiled coil</keyword>
<dbReference type="SUPFAM" id="SSF111369">
    <property type="entry name" value="HlyD-like secretion proteins"/>
    <property type="match status" value="1"/>
</dbReference>
<evidence type="ECO:0000256" key="3">
    <source>
        <dbReference type="SAM" id="MobiDB-lite"/>
    </source>
</evidence>
<dbReference type="Pfam" id="PF25973">
    <property type="entry name" value="BSH_CzcB"/>
    <property type="match status" value="1"/>
</dbReference>
<dbReference type="Gene3D" id="2.40.50.100">
    <property type="match status" value="1"/>
</dbReference>
<feature type="compositionally biased region" description="Low complexity" evidence="3">
    <location>
        <begin position="313"/>
        <end position="335"/>
    </location>
</feature>
<dbReference type="AlphaFoldDB" id="A0A426V8H2"/>
<sequence length="395" mass="42975">MKNRDPLPGGPHRREPSLKMIPIRPLLTLLAGISMLVSARAEVMGCLVEPDRVADVGSQSIGVLERLLVERGDHVVSGQVLARLSAQVERASVSVAEARSEADAEVRQAIAAAELAQRKLQRARDLLKQEFVSDQAVEQADAEYRVAEQRVSQARESQKVSQREYRLSAAQLGQRDVRSPFDGIVIERYRTEGERIEREPVVRVARIDPLRVEAIVPASQFGSIATGQVATIRTDLPNFSTLSAKVVLVDRVIDPASNSFRVRLTLPNPENRIPSGLRCRVDFATSQPSGSPSAPAQPGAVTPTKAPAPKPATPAKGTTASAQPQAQPVSPQTVPHQARPVSQLSTRLATAPRAPERMLVKQYLTSREPRLSMSSQISVPRLSSLDTDRPLLSLR</sequence>
<dbReference type="PANTHER" id="PTHR30469">
    <property type="entry name" value="MULTIDRUG RESISTANCE PROTEIN MDTA"/>
    <property type="match status" value="1"/>
</dbReference>
<dbReference type="PANTHER" id="PTHR30469:SF15">
    <property type="entry name" value="HLYD FAMILY OF SECRETION PROTEINS"/>
    <property type="match status" value="1"/>
</dbReference>
<feature type="domain" description="CusB-like beta-barrel" evidence="4">
    <location>
        <begin position="212"/>
        <end position="286"/>
    </location>
</feature>
<feature type="compositionally biased region" description="Low complexity" evidence="3">
    <location>
        <begin position="284"/>
        <end position="305"/>
    </location>
</feature>
<dbReference type="NCBIfam" id="TIGR01730">
    <property type="entry name" value="RND_mfp"/>
    <property type="match status" value="1"/>
</dbReference>
<evidence type="ECO:0000259" key="5">
    <source>
        <dbReference type="Pfam" id="PF25973"/>
    </source>
</evidence>
<dbReference type="Proteomes" id="UP000269265">
    <property type="component" value="Unassembled WGS sequence"/>
</dbReference>
<feature type="region of interest" description="Disordered" evidence="3">
    <location>
        <begin position="282"/>
        <end position="353"/>
    </location>
</feature>
<keyword evidence="7" id="KW-1185">Reference proteome</keyword>
<feature type="domain" description="CzcB-like barrel-sandwich hybrid" evidence="5">
    <location>
        <begin position="52"/>
        <end position="199"/>
    </location>
</feature>
<dbReference type="InterPro" id="IPR058647">
    <property type="entry name" value="BSH_CzcB-like"/>
</dbReference>
<feature type="coiled-coil region" evidence="2">
    <location>
        <begin position="81"/>
        <end position="157"/>
    </location>
</feature>
<evidence type="ECO:0000256" key="2">
    <source>
        <dbReference type="SAM" id="Coils"/>
    </source>
</evidence>
<dbReference type="Gene3D" id="2.40.30.170">
    <property type="match status" value="1"/>
</dbReference>